<dbReference type="Pfam" id="PF00196">
    <property type="entry name" value="GerE"/>
    <property type="match status" value="1"/>
</dbReference>
<dbReference type="RefSeq" id="WP_179662040.1">
    <property type="nucleotide sequence ID" value="NZ_JACCBG010000001.1"/>
</dbReference>
<dbReference type="SUPFAM" id="SSF48452">
    <property type="entry name" value="TPR-like"/>
    <property type="match status" value="1"/>
</dbReference>
<keyword evidence="6" id="KW-1185">Reference proteome</keyword>
<feature type="domain" description="HTH luxR-type" evidence="4">
    <location>
        <begin position="271"/>
        <end position="333"/>
    </location>
</feature>
<accession>A0A7Y9E2W3</accession>
<protein>
    <submittedName>
        <fullName evidence="5">DNA-binding CsgD family transcriptional regulator</fullName>
    </submittedName>
</protein>
<dbReference type="PRINTS" id="PR00038">
    <property type="entry name" value="HTHLUXR"/>
</dbReference>
<comment type="caution">
    <text evidence="5">The sequence shown here is derived from an EMBL/GenBank/DDBJ whole genome shotgun (WGS) entry which is preliminary data.</text>
</comment>
<evidence type="ECO:0000256" key="2">
    <source>
        <dbReference type="ARBA" id="ARBA00023125"/>
    </source>
</evidence>
<proteinExistence type="predicted"/>
<keyword evidence="2 5" id="KW-0238">DNA-binding</keyword>
<dbReference type="InterPro" id="IPR000792">
    <property type="entry name" value="Tscrpt_reg_LuxR_C"/>
</dbReference>
<evidence type="ECO:0000313" key="5">
    <source>
        <dbReference type="EMBL" id="NYD40109.1"/>
    </source>
</evidence>
<gene>
    <name evidence="5" type="ORF">BJZ21_000192</name>
</gene>
<dbReference type="GO" id="GO:0006355">
    <property type="term" value="P:regulation of DNA-templated transcription"/>
    <property type="evidence" value="ECO:0007669"/>
    <property type="project" value="InterPro"/>
</dbReference>
<dbReference type="SUPFAM" id="SSF46894">
    <property type="entry name" value="C-terminal effector domain of the bipartite response regulators"/>
    <property type="match status" value="1"/>
</dbReference>
<dbReference type="InterPro" id="IPR036388">
    <property type="entry name" value="WH-like_DNA-bd_sf"/>
</dbReference>
<dbReference type="GO" id="GO:0003677">
    <property type="term" value="F:DNA binding"/>
    <property type="evidence" value="ECO:0007669"/>
    <property type="project" value="UniProtKB-KW"/>
</dbReference>
<dbReference type="PANTHER" id="PTHR44688">
    <property type="entry name" value="DNA-BINDING TRANSCRIPTIONAL ACTIVATOR DEVR_DOSR"/>
    <property type="match status" value="1"/>
</dbReference>
<dbReference type="InterPro" id="IPR011990">
    <property type="entry name" value="TPR-like_helical_dom_sf"/>
</dbReference>
<dbReference type="SMART" id="SM00421">
    <property type="entry name" value="HTH_LUXR"/>
    <property type="match status" value="1"/>
</dbReference>
<sequence length="337" mass="35401">MHGGDRLALLSTELPTPLAEACLLARAGQTRKALAALDAVRAAEVLEPASAEMTLLLAEAVDCRLARGDLGEAMELADTIAAQLDREDRPDPAAALAHHALGGVAAALQETERSLHHFGLAGRLLARTGSDTGLVAWRVGAALASVRLGRRPEAARLAREQLELVTPDGSPYALALALRTLAATCAGAESVALLRRARATLAGLPTGWLAVQIDADLAGLLVLTGGSAAVGEALTLLRAAEEYAGREELWPLHGRVRRLLDRLGAVHRPMHAEAVASLTGTERRVARLAADGLTNREISARLDVGVKAVEWHLSHVYRKLGIPSRTRLPAALGLAPV</sequence>
<dbReference type="EMBL" id="JACCBG010000001">
    <property type="protein sequence ID" value="NYD40109.1"/>
    <property type="molecule type" value="Genomic_DNA"/>
</dbReference>
<reference evidence="5 6" key="1">
    <citation type="submission" date="2020-07" db="EMBL/GenBank/DDBJ databases">
        <title>Sequencing the genomes of 1000 actinobacteria strains.</title>
        <authorList>
            <person name="Klenk H.-P."/>
        </authorList>
    </citation>
    <scope>NUCLEOTIDE SEQUENCE [LARGE SCALE GENOMIC DNA]</scope>
    <source>
        <strain evidence="5 6">DSM 21350</strain>
    </source>
</reference>
<dbReference type="AlphaFoldDB" id="A0A7Y9E2W3"/>
<evidence type="ECO:0000256" key="3">
    <source>
        <dbReference type="ARBA" id="ARBA00023163"/>
    </source>
</evidence>
<dbReference type="Gene3D" id="1.10.10.10">
    <property type="entry name" value="Winged helix-like DNA-binding domain superfamily/Winged helix DNA-binding domain"/>
    <property type="match status" value="1"/>
</dbReference>
<name>A0A7Y9E2W3_9ACTN</name>
<dbReference type="InterPro" id="IPR016032">
    <property type="entry name" value="Sig_transdc_resp-reg_C-effctor"/>
</dbReference>
<keyword evidence="1" id="KW-0805">Transcription regulation</keyword>
<evidence type="ECO:0000313" key="6">
    <source>
        <dbReference type="Proteomes" id="UP000535511"/>
    </source>
</evidence>
<dbReference type="CDD" id="cd06170">
    <property type="entry name" value="LuxR_C_like"/>
    <property type="match status" value="1"/>
</dbReference>
<dbReference type="Proteomes" id="UP000535511">
    <property type="component" value="Unassembled WGS sequence"/>
</dbReference>
<organism evidence="5 6">
    <name type="scientific">Nocardioides panaciterrulae</name>
    <dbReference type="NCBI Taxonomy" id="661492"/>
    <lineage>
        <taxon>Bacteria</taxon>
        <taxon>Bacillati</taxon>
        <taxon>Actinomycetota</taxon>
        <taxon>Actinomycetes</taxon>
        <taxon>Propionibacteriales</taxon>
        <taxon>Nocardioidaceae</taxon>
        <taxon>Nocardioides</taxon>
    </lineage>
</organism>
<keyword evidence="3" id="KW-0804">Transcription</keyword>
<dbReference type="PROSITE" id="PS50043">
    <property type="entry name" value="HTH_LUXR_2"/>
    <property type="match status" value="1"/>
</dbReference>
<dbReference type="PANTHER" id="PTHR44688:SF16">
    <property type="entry name" value="DNA-BINDING TRANSCRIPTIONAL ACTIVATOR DEVR_DOSR"/>
    <property type="match status" value="1"/>
</dbReference>
<evidence type="ECO:0000259" key="4">
    <source>
        <dbReference type="PROSITE" id="PS50043"/>
    </source>
</evidence>
<dbReference type="Gene3D" id="1.25.40.10">
    <property type="entry name" value="Tetratricopeptide repeat domain"/>
    <property type="match status" value="1"/>
</dbReference>
<evidence type="ECO:0000256" key="1">
    <source>
        <dbReference type="ARBA" id="ARBA00023015"/>
    </source>
</evidence>